<dbReference type="InterPro" id="IPR048997">
    <property type="entry name" value="Stonustoxin-like_helical"/>
</dbReference>
<dbReference type="Pfam" id="PF21109">
    <property type="entry name" value="Stonustoxin_helical"/>
    <property type="match status" value="1"/>
</dbReference>
<dbReference type="Ensembl" id="ENSMZET00005039503.1">
    <property type="protein sequence ID" value="ENSMZEP00005038101.1"/>
    <property type="gene ID" value="ENSMZEG00005028492.1"/>
</dbReference>
<proteinExistence type="predicted"/>
<evidence type="ECO:0000256" key="1">
    <source>
        <dbReference type="SAM" id="Phobius"/>
    </source>
</evidence>
<reference evidence="4" key="2">
    <citation type="submission" date="2025-09" db="UniProtKB">
        <authorList>
            <consortium name="Ensembl"/>
        </authorList>
    </citation>
    <scope>IDENTIFICATION</scope>
</reference>
<feature type="transmembrane region" description="Helical" evidence="1">
    <location>
        <begin position="726"/>
        <end position="745"/>
    </location>
</feature>
<dbReference type="InterPro" id="IPR040581">
    <property type="entry name" value="Thioredoxin_11"/>
</dbReference>
<feature type="transmembrane region" description="Helical" evidence="1">
    <location>
        <begin position="622"/>
        <end position="643"/>
    </location>
</feature>
<dbReference type="PANTHER" id="PTHR31594">
    <property type="entry name" value="AIG1-TYPE G DOMAIN-CONTAINING PROTEIN"/>
    <property type="match status" value="1"/>
</dbReference>
<keyword evidence="1" id="KW-1133">Transmembrane helix</keyword>
<keyword evidence="1" id="KW-0812">Transmembrane</keyword>
<evidence type="ECO:0000259" key="3">
    <source>
        <dbReference type="Pfam" id="PF21109"/>
    </source>
</evidence>
<accession>A0A3P9DV41</accession>
<feature type="transmembrane region" description="Helical" evidence="1">
    <location>
        <begin position="701"/>
        <end position="720"/>
    </location>
</feature>
<feature type="transmembrane region" description="Helical" evidence="1">
    <location>
        <begin position="757"/>
        <end position="778"/>
    </location>
</feature>
<feature type="transmembrane region" description="Helical" evidence="1">
    <location>
        <begin position="790"/>
        <end position="813"/>
    </location>
</feature>
<feature type="domain" description="SNTX thioredoxin-like" evidence="2">
    <location>
        <begin position="374"/>
        <end position="474"/>
    </location>
</feature>
<name>A0A3P9DV41_9CICH</name>
<dbReference type="GeneTree" id="ENSGT00390000014380"/>
<organism evidence="4 5">
    <name type="scientific">Maylandia zebra</name>
    <name type="common">zebra mbuna</name>
    <dbReference type="NCBI Taxonomy" id="106582"/>
    <lineage>
        <taxon>Eukaryota</taxon>
        <taxon>Metazoa</taxon>
        <taxon>Chordata</taxon>
        <taxon>Craniata</taxon>
        <taxon>Vertebrata</taxon>
        <taxon>Euteleostomi</taxon>
        <taxon>Actinopterygii</taxon>
        <taxon>Neopterygii</taxon>
        <taxon>Teleostei</taxon>
        <taxon>Neoteleostei</taxon>
        <taxon>Acanthomorphata</taxon>
        <taxon>Ovalentaria</taxon>
        <taxon>Cichlomorphae</taxon>
        <taxon>Cichliformes</taxon>
        <taxon>Cichlidae</taxon>
        <taxon>African cichlids</taxon>
        <taxon>Pseudocrenilabrinae</taxon>
        <taxon>Haplochromini</taxon>
        <taxon>Maylandia</taxon>
        <taxon>Maylandia zebra complex</taxon>
    </lineage>
</organism>
<dbReference type="InterPro" id="IPR052090">
    <property type="entry name" value="Cytolytic_pore-forming_toxin"/>
</dbReference>
<keyword evidence="5" id="KW-1185">Reference proteome</keyword>
<dbReference type="PANTHER" id="PTHR31594:SF16">
    <property type="entry name" value="SI:CH211-281L24.3"/>
    <property type="match status" value="1"/>
</dbReference>
<feature type="domain" description="Stonustoxin-like helical" evidence="3">
    <location>
        <begin position="268"/>
        <end position="361"/>
    </location>
</feature>
<evidence type="ECO:0000259" key="2">
    <source>
        <dbReference type="Pfam" id="PF18078"/>
    </source>
</evidence>
<protein>
    <submittedName>
        <fullName evidence="4">Uncharacterized protein</fullName>
    </submittedName>
</protein>
<sequence>MKKMSIYVKKKKFLLTILWISCLKGVTLWDAKTLQEKSVEKNQHSSEFEISASDSTKTKSSLLDVNASLKASFLGGLIEVGGSAKYLNDNKKSHHQSRVTLQYKATTKFKQLMLTPDETKNTQQAEHVKNLATHVVTGILYGANAFFVFDSEKLDDSNIQAIEGSMQAVIKKIPSFNVDGKVDIKLSDEEKAVTDKFNTDNFYGDFILESNPGTFEDAVKTYIQLPKLLGENRENCVPLKVILMPLKKLHPKAAYMISNGFISKAEDTLQELHNLDIRCNDLLEDRVVRSFPQIQEKLGRFKKLCQYFRSSIQKTMAEKLPSIRAGEEDKQELVKVFDDRDKSPFSQEKLTKWIKDEDREVTIIRYFVDMMEGTKIISDQSELDREVFKPGVEEVLCFVFTSLKSTDPYLQNMSDYLEKKKLEGTDGNTPPTQDQWYFSDEVIKLFITAIQNDQYKGGSIYHYRNTNLVTDDFSGPDVTDVEKVTNRRDLMCCKFAHTVVGILAHSSMQIFSRAVMFWGCRRATRTFNSRHRFSMGLRSGDWLGHSRTFKCFLRSHSFVARAVCFGSLSCWKTQPRFIFKVLTDGRRFWLKISRYMAPFILSLTRISRPVPLAEKQPHSMMFPPPCFTVGMVFLGCNSVFFFLQTRRVEFIPKSSTLVSSDHMTFSQSSAVSSMCSVANFRRAWTCTGFSSATRLALRDLIPCRCSVLLMVTFVTLVPALCRSFTSSPRVVLGSLLTVLMIILTPRDEILRGAPDRGRLSVVLYVFHFLMIAPTVDFFTPSCLPIVDSLFPVWCRSTILFLVSFESSLVLAMAEFGV</sequence>
<dbReference type="Pfam" id="PF18078">
    <property type="entry name" value="Thioredoxin_11"/>
    <property type="match status" value="1"/>
</dbReference>
<keyword evidence="1" id="KW-0472">Membrane</keyword>
<dbReference type="AlphaFoldDB" id="A0A3P9DV41"/>
<reference evidence="4" key="1">
    <citation type="submission" date="2025-08" db="UniProtKB">
        <authorList>
            <consortium name="Ensembl"/>
        </authorList>
    </citation>
    <scope>IDENTIFICATION</scope>
</reference>
<dbReference type="Proteomes" id="UP000265160">
    <property type="component" value="Unplaced"/>
</dbReference>
<evidence type="ECO:0000313" key="5">
    <source>
        <dbReference type="Proteomes" id="UP000265160"/>
    </source>
</evidence>
<evidence type="ECO:0000313" key="4">
    <source>
        <dbReference type="Ensembl" id="ENSMZEP00005038101.1"/>
    </source>
</evidence>